<dbReference type="PANTHER" id="PTHR42930:SF3">
    <property type="entry name" value="PHOSPHATE-SPECIFIC TRANSPORT SYSTEM ACCESSORY PROTEIN PHOU"/>
    <property type="match status" value="1"/>
</dbReference>
<dbReference type="GO" id="GO:0045936">
    <property type="term" value="P:negative regulation of phosphate metabolic process"/>
    <property type="evidence" value="ECO:0007669"/>
    <property type="project" value="InterPro"/>
</dbReference>
<accession>A0A377GUX9</accession>
<dbReference type="Pfam" id="PF01895">
    <property type="entry name" value="PhoU"/>
    <property type="match status" value="2"/>
</dbReference>
<feature type="domain" description="PhoU" evidence="1">
    <location>
        <begin position="38"/>
        <end position="99"/>
    </location>
</feature>
<dbReference type="InterPro" id="IPR028366">
    <property type="entry name" value="PhoU"/>
</dbReference>
<dbReference type="PANTHER" id="PTHR42930">
    <property type="entry name" value="PHOSPHATE-SPECIFIC TRANSPORT SYSTEM ACCESSORY PROTEIN PHOU"/>
    <property type="match status" value="1"/>
</dbReference>
<feature type="domain" description="PhoU" evidence="1">
    <location>
        <begin position="130"/>
        <end position="203"/>
    </location>
</feature>
<name>A0A377GUX9_9FUSO</name>
<dbReference type="Gene3D" id="1.20.58.220">
    <property type="entry name" value="Phosphate transport system protein phou homolog 2, domain 2"/>
    <property type="match status" value="1"/>
</dbReference>
<evidence type="ECO:0000313" key="3">
    <source>
        <dbReference type="Proteomes" id="UP000255328"/>
    </source>
</evidence>
<dbReference type="RefSeq" id="WP_115268455.1">
    <property type="nucleotide sequence ID" value="NZ_UGGU01000003.1"/>
</dbReference>
<reference evidence="2 3" key="1">
    <citation type="submission" date="2018-06" db="EMBL/GenBank/DDBJ databases">
        <authorList>
            <consortium name="Pathogen Informatics"/>
            <person name="Doyle S."/>
        </authorList>
    </citation>
    <scope>NUCLEOTIDE SEQUENCE [LARGE SCALE GENOMIC DNA]</scope>
    <source>
        <strain evidence="2 3">NCTC10723</strain>
    </source>
</reference>
<sequence length="228" mass="26588">MKNLDESIKGLREHYLELLKSLNRVLDINIEMFEKSSFDKTLYGECLILEDTINNFEVKIKEDSIFTMARFQPAAGNLRLLIMLINSARLIERMGDILKANLKIIKTIEKDSPEMKKELKNIIYPIAIKTKNIYEGYINAFIKSDEKALFSLLTMDEEIDTLTKEDTECIIELMKKKPENIQSGADLILLCKKLERFADHILHLVFDLIYILKGENMRKIELLEEKKI</sequence>
<gene>
    <name evidence="2" type="primary">phoU</name>
    <name evidence="2" type="ORF">NCTC10723_00178</name>
</gene>
<dbReference type="OrthoDB" id="87066at2"/>
<evidence type="ECO:0000313" key="2">
    <source>
        <dbReference type="EMBL" id="STO30749.1"/>
    </source>
</evidence>
<dbReference type="EMBL" id="UGGU01000003">
    <property type="protein sequence ID" value="STO30749.1"/>
    <property type="molecule type" value="Genomic_DNA"/>
</dbReference>
<dbReference type="GO" id="GO:0030643">
    <property type="term" value="P:intracellular phosphate ion homeostasis"/>
    <property type="evidence" value="ECO:0007669"/>
    <property type="project" value="InterPro"/>
</dbReference>
<organism evidence="2 3">
    <name type="scientific">Fusobacterium necrogenes</name>
    <dbReference type="NCBI Taxonomy" id="858"/>
    <lineage>
        <taxon>Bacteria</taxon>
        <taxon>Fusobacteriati</taxon>
        <taxon>Fusobacteriota</taxon>
        <taxon>Fusobacteriia</taxon>
        <taxon>Fusobacteriales</taxon>
        <taxon>Fusobacteriaceae</taxon>
        <taxon>Fusobacterium</taxon>
    </lineage>
</organism>
<dbReference type="SUPFAM" id="SSF109755">
    <property type="entry name" value="PhoU-like"/>
    <property type="match status" value="1"/>
</dbReference>
<dbReference type="Proteomes" id="UP000255328">
    <property type="component" value="Unassembled WGS sequence"/>
</dbReference>
<keyword evidence="3" id="KW-1185">Reference proteome</keyword>
<dbReference type="InterPro" id="IPR026022">
    <property type="entry name" value="PhoU_dom"/>
</dbReference>
<dbReference type="AlphaFoldDB" id="A0A377GUX9"/>
<dbReference type="InterPro" id="IPR038078">
    <property type="entry name" value="PhoU-like_sf"/>
</dbReference>
<evidence type="ECO:0000259" key="1">
    <source>
        <dbReference type="Pfam" id="PF01895"/>
    </source>
</evidence>
<protein>
    <submittedName>
        <fullName evidence="2">Phosphate transport system protein phoU homolog</fullName>
    </submittedName>
</protein>
<proteinExistence type="predicted"/>